<dbReference type="Proteomes" id="UP000734854">
    <property type="component" value="Unassembled WGS sequence"/>
</dbReference>
<organism evidence="2 3">
    <name type="scientific">Zingiber officinale</name>
    <name type="common">Ginger</name>
    <name type="synonym">Amomum zingiber</name>
    <dbReference type="NCBI Taxonomy" id="94328"/>
    <lineage>
        <taxon>Eukaryota</taxon>
        <taxon>Viridiplantae</taxon>
        <taxon>Streptophyta</taxon>
        <taxon>Embryophyta</taxon>
        <taxon>Tracheophyta</taxon>
        <taxon>Spermatophyta</taxon>
        <taxon>Magnoliopsida</taxon>
        <taxon>Liliopsida</taxon>
        <taxon>Zingiberales</taxon>
        <taxon>Zingiberaceae</taxon>
        <taxon>Zingiber</taxon>
    </lineage>
</organism>
<proteinExistence type="predicted"/>
<protein>
    <submittedName>
        <fullName evidence="2">Uncharacterized protein</fullName>
    </submittedName>
</protein>
<keyword evidence="1" id="KW-0175">Coiled coil</keyword>
<feature type="coiled-coil region" evidence="1">
    <location>
        <begin position="177"/>
        <end position="214"/>
    </location>
</feature>
<evidence type="ECO:0000313" key="2">
    <source>
        <dbReference type="EMBL" id="KAG6523877.1"/>
    </source>
</evidence>
<sequence>MSRRWETAIQEWYSKSPTANLEYLDLAKTEPTLKELAHNIAVTYDRVSLSNRINLKNFKQIQEELEVLKSENKRLTQAEKDLTQEILENRPLTERQINSLLAKIKEQPKAVEERTIKEDLSKKLERVEELLYKLEAWTSSNNYKEALKATENIEAPSLGFVRPANHRGPTLGAIAAIKQANTQIQLLVTILERLEALDERIRRLEAKESSTSTNLPEEVVKNLSDKIKSLSIQEKPREGKGKLHVFKDPYDLLKEQTKK</sequence>
<dbReference type="EMBL" id="JACMSC010000004">
    <property type="protein sequence ID" value="KAG6523877.1"/>
    <property type="molecule type" value="Genomic_DNA"/>
</dbReference>
<dbReference type="InterPro" id="IPR010746">
    <property type="entry name" value="CYMV_Orf1"/>
</dbReference>
<reference evidence="2 3" key="1">
    <citation type="submission" date="2020-08" db="EMBL/GenBank/DDBJ databases">
        <title>Plant Genome Project.</title>
        <authorList>
            <person name="Zhang R.-G."/>
        </authorList>
    </citation>
    <scope>NUCLEOTIDE SEQUENCE [LARGE SCALE GENOMIC DNA]</scope>
    <source>
        <tissue evidence="2">Rhizome</tissue>
    </source>
</reference>
<comment type="caution">
    <text evidence="2">The sequence shown here is derived from an EMBL/GenBank/DDBJ whole genome shotgun (WGS) entry which is preliminary data.</text>
</comment>
<name>A0A8J5LL39_ZINOF</name>
<evidence type="ECO:0000256" key="1">
    <source>
        <dbReference type="SAM" id="Coils"/>
    </source>
</evidence>
<feature type="coiled-coil region" evidence="1">
    <location>
        <begin position="58"/>
        <end position="130"/>
    </location>
</feature>
<dbReference type="Pfam" id="PF07028">
    <property type="entry name" value="DUF1319"/>
    <property type="match status" value="1"/>
</dbReference>
<keyword evidence="3" id="KW-1185">Reference proteome</keyword>
<evidence type="ECO:0000313" key="3">
    <source>
        <dbReference type="Proteomes" id="UP000734854"/>
    </source>
</evidence>
<dbReference type="AlphaFoldDB" id="A0A8J5LL39"/>
<accession>A0A8J5LL39</accession>
<gene>
    <name evidence="2" type="ORF">ZIOFF_013764</name>
</gene>